<evidence type="ECO:0000256" key="11">
    <source>
        <dbReference type="PIRNR" id="PIRNR036692"/>
    </source>
</evidence>
<evidence type="ECO:0000256" key="8">
    <source>
        <dbReference type="ARBA" id="ARBA00023014"/>
    </source>
</evidence>
<name>A0ABR8R4M6_9BACI</name>
<dbReference type="SUPFAM" id="SSF143548">
    <property type="entry name" value="Serine metabolism enzymes domain"/>
    <property type="match status" value="1"/>
</dbReference>
<dbReference type="InterPro" id="IPR002912">
    <property type="entry name" value="ACT_dom"/>
</dbReference>
<accession>A0ABR8R4M6</accession>
<comment type="caution">
    <text evidence="14">The sequence shown here is derived from an EMBL/GenBank/DDBJ whole genome shotgun (WGS) entry which is preliminary data.</text>
</comment>
<dbReference type="CDD" id="cd04903">
    <property type="entry name" value="ACT_LSD"/>
    <property type="match status" value="1"/>
</dbReference>
<comment type="similarity">
    <text evidence="3 11 12">Belongs to the iron-sulfur dependent L-serine dehydratase family.</text>
</comment>
<organism evidence="14 15">
    <name type="scientific">Psychrobacillus faecigallinarum</name>
    <dbReference type="NCBI Taxonomy" id="2762235"/>
    <lineage>
        <taxon>Bacteria</taxon>
        <taxon>Bacillati</taxon>
        <taxon>Bacillota</taxon>
        <taxon>Bacilli</taxon>
        <taxon>Bacillales</taxon>
        <taxon>Bacillaceae</taxon>
        <taxon>Psychrobacillus</taxon>
    </lineage>
</organism>
<dbReference type="PANTHER" id="PTHR30182">
    <property type="entry name" value="L-SERINE DEHYDRATASE"/>
    <property type="match status" value="1"/>
</dbReference>
<dbReference type="PROSITE" id="PS51671">
    <property type="entry name" value="ACT"/>
    <property type="match status" value="1"/>
</dbReference>
<proteinExistence type="inferred from homology"/>
<evidence type="ECO:0000256" key="5">
    <source>
        <dbReference type="ARBA" id="ARBA00022485"/>
    </source>
</evidence>
<evidence type="ECO:0000256" key="10">
    <source>
        <dbReference type="ARBA" id="ARBA00049406"/>
    </source>
</evidence>
<dbReference type="InterPro" id="IPR029009">
    <property type="entry name" value="ASB_dom_sf"/>
</dbReference>
<evidence type="ECO:0000256" key="9">
    <source>
        <dbReference type="ARBA" id="ARBA00023239"/>
    </source>
</evidence>
<dbReference type="PANTHER" id="PTHR30182:SF12">
    <property type="entry name" value="L-SERINE DEHYDRATASE, BETA CHAIN-RELATED"/>
    <property type="match status" value="1"/>
</dbReference>
<comment type="pathway">
    <text evidence="2 11">Carbohydrate biosynthesis; gluconeogenesis.</text>
</comment>
<dbReference type="SUPFAM" id="SSF55021">
    <property type="entry name" value="ACT-like"/>
    <property type="match status" value="1"/>
</dbReference>
<feature type="domain" description="ACT" evidence="13">
    <location>
        <begin position="148"/>
        <end position="220"/>
    </location>
</feature>
<evidence type="ECO:0000256" key="3">
    <source>
        <dbReference type="ARBA" id="ARBA00008636"/>
    </source>
</evidence>
<dbReference type="Pfam" id="PF01842">
    <property type="entry name" value="ACT"/>
    <property type="match status" value="1"/>
</dbReference>
<protein>
    <recommendedName>
        <fullName evidence="11">L-serine deaminase</fullName>
    </recommendedName>
</protein>
<keyword evidence="9 11" id="KW-0456">Lyase</keyword>
<keyword evidence="4 11" id="KW-0312">Gluconeogenesis</keyword>
<dbReference type="InterPro" id="IPR045865">
    <property type="entry name" value="ACT-like_dom_sf"/>
</dbReference>
<reference evidence="14 15" key="1">
    <citation type="submission" date="2020-08" db="EMBL/GenBank/DDBJ databases">
        <title>A Genomic Blueprint of the Chicken Gut Microbiome.</title>
        <authorList>
            <person name="Gilroy R."/>
            <person name="Ravi A."/>
            <person name="Getino M."/>
            <person name="Pursley I."/>
            <person name="Horton D.L."/>
            <person name="Alikhan N.-F."/>
            <person name="Baker D."/>
            <person name="Gharbi K."/>
            <person name="Hall N."/>
            <person name="Watson M."/>
            <person name="Adriaenssens E.M."/>
            <person name="Foster-Nyarko E."/>
            <person name="Jarju S."/>
            <person name="Secka A."/>
            <person name="Antonio M."/>
            <person name="Oren A."/>
            <person name="Chaudhuri R."/>
            <person name="La Ragione R.M."/>
            <person name="Hildebrand F."/>
            <person name="Pallen M.J."/>
        </authorList>
    </citation>
    <scope>NUCLEOTIDE SEQUENCE [LARGE SCALE GENOMIC DNA]</scope>
    <source>
        <strain evidence="14 15">Sa2BUA9</strain>
    </source>
</reference>
<evidence type="ECO:0000256" key="12">
    <source>
        <dbReference type="RuleBase" id="RU366059"/>
    </source>
</evidence>
<keyword evidence="6 11" id="KW-0479">Metal-binding</keyword>
<dbReference type="Gene3D" id="3.30.1330.90">
    <property type="entry name" value="D-3-phosphoglycerate dehydrogenase, domain 3"/>
    <property type="match status" value="1"/>
</dbReference>
<dbReference type="EMBL" id="JACSQO010000001">
    <property type="protein sequence ID" value="MBD7942735.1"/>
    <property type="molecule type" value="Genomic_DNA"/>
</dbReference>
<dbReference type="Proteomes" id="UP000640786">
    <property type="component" value="Unassembled WGS sequence"/>
</dbReference>
<dbReference type="InterPro" id="IPR005131">
    <property type="entry name" value="Ser_deHydtase_bsu"/>
</dbReference>
<sequence length="220" mass="23992">MKFKSVFDIIGPVMIGPSSSHTAGAARIGRVARDLFGKQPTWAKIHLYGSFAETYKGHGTDVAIIGGLLDYDTFDERIKTAFSDAEKVGLSYEFIPETGHTEHPNTARIVLGDDEREMSMVGISIGGGKTEITELNGFPLRLSGNLAAILVVHEDRSGCIASVANCLAKYDINIGHMEVSRKEKGNMALMVIEVDQNVNEDILEELKTLPNITKVTRIVD</sequence>
<dbReference type="InterPro" id="IPR051318">
    <property type="entry name" value="Fe-S_L-Ser"/>
</dbReference>
<dbReference type="Pfam" id="PF03315">
    <property type="entry name" value="SDH_beta"/>
    <property type="match status" value="1"/>
</dbReference>
<comment type="cofactor">
    <cofactor evidence="1 12">
        <name>[4Fe-4S] cluster</name>
        <dbReference type="ChEBI" id="CHEBI:49883"/>
    </cofactor>
</comment>
<evidence type="ECO:0000256" key="4">
    <source>
        <dbReference type="ARBA" id="ARBA00022432"/>
    </source>
</evidence>
<evidence type="ECO:0000313" key="14">
    <source>
        <dbReference type="EMBL" id="MBD7942735.1"/>
    </source>
</evidence>
<keyword evidence="5 11" id="KW-0004">4Fe-4S</keyword>
<evidence type="ECO:0000256" key="6">
    <source>
        <dbReference type="ARBA" id="ARBA00022723"/>
    </source>
</evidence>
<evidence type="ECO:0000259" key="13">
    <source>
        <dbReference type="PROSITE" id="PS51671"/>
    </source>
</evidence>
<comment type="catalytic activity">
    <reaction evidence="10 11 12">
        <text>L-serine = pyruvate + NH4(+)</text>
        <dbReference type="Rhea" id="RHEA:19169"/>
        <dbReference type="ChEBI" id="CHEBI:15361"/>
        <dbReference type="ChEBI" id="CHEBI:28938"/>
        <dbReference type="ChEBI" id="CHEBI:33384"/>
        <dbReference type="EC" id="4.3.1.17"/>
    </reaction>
</comment>
<keyword evidence="8 11" id="KW-0411">Iron-sulfur</keyword>
<evidence type="ECO:0000256" key="1">
    <source>
        <dbReference type="ARBA" id="ARBA00001966"/>
    </source>
</evidence>
<dbReference type="InterPro" id="IPR004643">
    <property type="entry name" value="Fe-S_L-Ser_bsu"/>
</dbReference>
<gene>
    <name evidence="14" type="primary">sdaAB</name>
    <name evidence="14" type="ORF">H9650_01300</name>
</gene>
<evidence type="ECO:0000313" key="15">
    <source>
        <dbReference type="Proteomes" id="UP000640786"/>
    </source>
</evidence>
<dbReference type="PIRSF" id="PIRSF036692">
    <property type="entry name" value="SDH_B"/>
    <property type="match status" value="1"/>
</dbReference>
<dbReference type="Gene3D" id="3.30.70.260">
    <property type="match status" value="1"/>
</dbReference>
<dbReference type="GO" id="GO:0003941">
    <property type="term" value="F:L-serine ammonia-lyase activity"/>
    <property type="evidence" value="ECO:0007669"/>
    <property type="project" value="UniProtKB-EC"/>
</dbReference>
<keyword evidence="15" id="KW-1185">Reference proteome</keyword>
<dbReference type="NCBIfam" id="TIGR00719">
    <property type="entry name" value="sda_beta"/>
    <property type="match status" value="1"/>
</dbReference>
<evidence type="ECO:0000256" key="7">
    <source>
        <dbReference type="ARBA" id="ARBA00023004"/>
    </source>
</evidence>
<evidence type="ECO:0000256" key="2">
    <source>
        <dbReference type="ARBA" id="ARBA00004742"/>
    </source>
</evidence>
<keyword evidence="7 11" id="KW-0408">Iron</keyword>
<dbReference type="RefSeq" id="WP_144538019.1">
    <property type="nucleotide sequence ID" value="NZ_JACSQO010000001.1"/>
</dbReference>